<evidence type="ECO:0000313" key="4">
    <source>
        <dbReference type="Proteomes" id="UP000280197"/>
    </source>
</evidence>
<dbReference type="Gene3D" id="3.40.50.12090">
    <property type="match status" value="1"/>
</dbReference>
<evidence type="ECO:0000256" key="1">
    <source>
        <dbReference type="ARBA" id="ARBA00009820"/>
    </source>
</evidence>
<sequence>MRSPCRWPRGRKRPWGSSTAWPPTCPTTTCCPASAATCWPVSAVRRRRGRSSSGRWGWRGTNGSGSCCERSCGRCSHDERRIIRRTPFPSWSGTVYSGAAAAAGVTPSAVRQHSDTRGGYIHVRSSGSTRPVRPAARRRLVALTAVTALAAGTATALAPGASADVAGWPATDGAIAVVNDGITLVDTEGAGSAYVTRGSDDEAPAWAPDGSRVVFEQAGTLRTASVAGGASTLVYDGVYNGRSPSHPTYWGSGSRIVFSAAKKLYYVPSAGGTATALLPSGAGCDTHPSAAAVSGVVAFQRGGASCSGTTPSIVLYDAATGRQTTLVTDAAAPALSPDGTRLAFVRRVDGHAQLFSVNTDGTGERRLTQDTADYDSVSWAPASDRLVVHFDHKETETGGCCMTGNVVLTLTADGVSEGTVFPYGGRSPAWQPLRKNGVGRVWGADVYGSNIAASRWTWNTVGQSEAGLKNASSAVLVSRDSQAYALTSPALAGKKGGPVLLTSATSLSSAVQTELKRVLKPGAPVYLVGGTSILSSAVASKVTSLGFTPKRLAGTSRYSTSVAVAKAITSAPTHVFLATGTDYHSALAAASAAGALGKSGKAVVVLNEGNKLTTSVKSYLNGLDPRETLVIPVGGSAKYALTHTTFSHWPSTYTYYPVTGSTHEATAAALARFWWGGPRNAALASVDSWRGGTSAAAAMNVYGPLLWTKVDALSADTKSYLVKGAASLTYLAVFGGTGSVSTPALNSAGGAISAAGDQWGYTPFYNGLEPTAANSGALAATKASPGIAALRTTATR</sequence>
<dbReference type="PANTHER" id="PTHR36842">
    <property type="entry name" value="PROTEIN TOLB HOMOLOG"/>
    <property type="match status" value="1"/>
</dbReference>
<organism evidence="3 4">
    <name type="scientific">Streptomyces aquilus</name>
    <dbReference type="NCBI Taxonomy" id="2548456"/>
    <lineage>
        <taxon>Bacteria</taxon>
        <taxon>Bacillati</taxon>
        <taxon>Actinomycetota</taxon>
        <taxon>Actinomycetes</taxon>
        <taxon>Kitasatosporales</taxon>
        <taxon>Streptomycetaceae</taxon>
        <taxon>Streptomyces</taxon>
    </lineage>
</organism>
<dbReference type="Pfam" id="PF04122">
    <property type="entry name" value="CW_binding_2"/>
    <property type="match status" value="2"/>
</dbReference>
<dbReference type="Pfam" id="PF07676">
    <property type="entry name" value="PD40"/>
    <property type="match status" value="2"/>
</dbReference>
<protein>
    <submittedName>
        <fullName evidence="3">Cell wall-binding repeat-containing protein</fullName>
    </submittedName>
</protein>
<dbReference type="Proteomes" id="UP000280197">
    <property type="component" value="Chromosome"/>
</dbReference>
<evidence type="ECO:0000256" key="2">
    <source>
        <dbReference type="SAM" id="MobiDB-lite"/>
    </source>
</evidence>
<evidence type="ECO:0000313" key="3">
    <source>
        <dbReference type="EMBL" id="AZP19828.1"/>
    </source>
</evidence>
<feature type="region of interest" description="Disordered" evidence="2">
    <location>
        <begin position="112"/>
        <end position="132"/>
    </location>
</feature>
<comment type="similarity">
    <text evidence="1">Belongs to the TolB family.</text>
</comment>
<keyword evidence="4" id="KW-1185">Reference proteome</keyword>
<dbReference type="InterPro" id="IPR011659">
    <property type="entry name" value="WD40"/>
</dbReference>
<accession>A0A3Q9C3C9</accession>
<dbReference type="PANTHER" id="PTHR36842:SF1">
    <property type="entry name" value="PROTEIN TOLB"/>
    <property type="match status" value="1"/>
</dbReference>
<dbReference type="SUPFAM" id="SSF69304">
    <property type="entry name" value="Tricorn protease N-terminal domain"/>
    <property type="match status" value="1"/>
</dbReference>
<dbReference type="KEGG" id="saqu:EJC51_29420"/>
<dbReference type="InterPro" id="IPR011042">
    <property type="entry name" value="6-blade_b-propeller_TolB-like"/>
</dbReference>
<dbReference type="AlphaFoldDB" id="A0A3Q9C3C9"/>
<name>A0A3Q9C3C9_9ACTN</name>
<dbReference type="InterPro" id="IPR007253">
    <property type="entry name" value="Cell_wall-bd_2"/>
</dbReference>
<reference evidence="3 4" key="1">
    <citation type="submission" date="2018-12" db="EMBL/GenBank/DDBJ databases">
        <authorList>
            <person name="Li K."/>
        </authorList>
    </citation>
    <scope>NUCLEOTIDE SEQUENCE [LARGE SCALE GENOMIC DNA]</scope>
    <source>
        <strain evidence="4">CR22</strain>
    </source>
</reference>
<dbReference type="EMBL" id="CP034463">
    <property type="protein sequence ID" value="AZP19828.1"/>
    <property type="molecule type" value="Genomic_DNA"/>
</dbReference>
<proteinExistence type="inferred from homology"/>
<dbReference type="Gene3D" id="2.120.10.30">
    <property type="entry name" value="TolB, C-terminal domain"/>
    <property type="match status" value="2"/>
</dbReference>
<gene>
    <name evidence="3" type="ORF">EJC51_29420</name>
</gene>